<evidence type="ECO:0000256" key="1">
    <source>
        <dbReference type="ARBA" id="ARBA00001938"/>
    </source>
</evidence>
<comment type="subunit">
    <text evidence="3">Forms a 24-polypeptide structural core with octahedral symmetry.</text>
</comment>
<dbReference type="InterPro" id="IPR036625">
    <property type="entry name" value="E3-bd_dom_sf"/>
</dbReference>
<dbReference type="PANTHER" id="PTHR43178:SF2">
    <property type="entry name" value="DIHYDROLIPOYLLYSINE-RESIDUE ACETYLTRANSFERASE COMPONENT OF PYRUVATE DEHYDROGENASE COMPLEX"/>
    <property type="match status" value="1"/>
</dbReference>
<accession>A0A125NVC3</accession>
<dbReference type="OrthoDB" id="9805770at2"/>
<evidence type="ECO:0000256" key="2">
    <source>
        <dbReference type="ARBA" id="ARBA00007317"/>
    </source>
</evidence>
<dbReference type="EMBL" id="LMTR01000045">
    <property type="protein sequence ID" value="KWT69313.1"/>
    <property type="molecule type" value="Genomic_DNA"/>
</dbReference>
<evidence type="ECO:0000313" key="14">
    <source>
        <dbReference type="Proteomes" id="UP000059074"/>
    </source>
</evidence>
<evidence type="ECO:0000259" key="11">
    <source>
        <dbReference type="PROSITE" id="PS50968"/>
    </source>
</evidence>
<dbReference type="SUPFAM" id="SSF51230">
    <property type="entry name" value="Single hybrid motif"/>
    <property type="match status" value="1"/>
</dbReference>
<keyword evidence="13" id="KW-0670">Pyruvate</keyword>
<keyword evidence="14" id="KW-1185">Reference proteome</keyword>
<protein>
    <recommendedName>
        <fullName evidence="9">Dihydrolipoamide acetyltransferase component of pyruvate dehydrogenase complex</fullName>
        <ecNumber evidence="9">2.3.1.-</ecNumber>
    </recommendedName>
</protein>
<dbReference type="InterPro" id="IPR050743">
    <property type="entry name" value="2-oxoacid_DH_E2_comp"/>
</dbReference>
<dbReference type="SUPFAM" id="SSF47005">
    <property type="entry name" value="Peripheral subunit-binding domain of 2-oxo acid dehydrogenase complex"/>
    <property type="match status" value="1"/>
</dbReference>
<dbReference type="SUPFAM" id="SSF52777">
    <property type="entry name" value="CoA-dependent acyltransferases"/>
    <property type="match status" value="1"/>
</dbReference>
<dbReference type="Pfam" id="PF02817">
    <property type="entry name" value="E3_binding"/>
    <property type="match status" value="1"/>
</dbReference>
<gene>
    <name evidence="13" type="ORF">APY04_1396</name>
</gene>
<feature type="region of interest" description="Disordered" evidence="10">
    <location>
        <begin position="76"/>
        <end position="110"/>
    </location>
</feature>
<dbReference type="PANTHER" id="PTHR43178">
    <property type="entry name" value="DIHYDROLIPOAMIDE ACETYLTRANSFERASE COMPONENT OF PYRUVATE DEHYDROGENASE COMPLEX"/>
    <property type="match status" value="1"/>
</dbReference>
<dbReference type="PATRIC" id="fig|121290.4.peg.2631"/>
<keyword evidence="4 9" id="KW-0808">Transferase</keyword>
<dbReference type="PROSITE" id="PS51826">
    <property type="entry name" value="PSBD"/>
    <property type="match status" value="1"/>
</dbReference>
<evidence type="ECO:0000256" key="4">
    <source>
        <dbReference type="ARBA" id="ARBA00022679"/>
    </source>
</evidence>
<dbReference type="InterPro" id="IPR001078">
    <property type="entry name" value="2-oxoacid_DH_actylTfrase"/>
</dbReference>
<dbReference type="InterPro" id="IPR011053">
    <property type="entry name" value="Single_hybrid_motif"/>
</dbReference>
<comment type="similarity">
    <text evidence="2 9">Belongs to the 2-oxoacid dehydrogenase family.</text>
</comment>
<dbReference type="Pfam" id="PF00198">
    <property type="entry name" value="2-oxoacid_dh"/>
    <property type="match status" value="1"/>
</dbReference>
<evidence type="ECO:0000256" key="7">
    <source>
        <dbReference type="ARBA" id="ARBA00025211"/>
    </source>
</evidence>
<dbReference type="InterPro" id="IPR004167">
    <property type="entry name" value="PSBD"/>
</dbReference>
<dbReference type="GO" id="GO:0005737">
    <property type="term" value="C:cytoplasm"/>
    <property type="evidence" value="ECO:0007669"/>
    <property type="project" value="TreeGrafter"/>
</dbReference>
<dbReference type="Gene3D" id="4.10.320.10">
    <property type="entry name" value="E3-binding domain"/>
    <property type="match status" value="1"/>
</dbReference>
<dbReference type="InterPro" id="IPR003016">
    <property type="entry name" value="2-oxoA_DH_lipoyl-BS"/>
</dbReference>
<evidence type="ECO:0000256" key="3">
    <source>
        <dbReference type="ARBA" id="ARBA00011484"/>
    </source>
</evidence>
<evidence type="ECO:0000256" key="9">
    <source>
        <dbReference type="RuleBase" id="RU003423"/>
    </source>
</evidence>
<feature type="compositionally biased region" description="Low complexity" evidence="10">
    <location>
        <begin position="91"/>
        <end position="107"/>
    </location>
</feature>
<dbReference type="Gene3D" id="2.40.50.100">
    <property type="match status" value="1"/>
</dbReference>
<proteinExistence type="inferred from homology"/>
<keyword evidence="6 9" id="KW-0012">Acyltransferase</keyword>
<comment type="catalytic activity">
    <reaction evidence="8">
        <text>N(6)-[(R)-dihydrolipoyl]-L-lysyl-[protein] + acetyl-CoA = N(6)-[(R)-S(8)-acetyldihydrolipoyl]-L-lysyl-[protein] + CoA</text>
        <dbReference type="Rhea" id="RHEA:17017"/>
        <dbReference type="Rhea" id="RHEA-COMP:10475"/>
        <dbReference type="Rhea" id="RHEA-COMP:10478"/>
        <dbReference type="ChEBI" id="CHEBI:57287"/>
        <dbReference type="ChEBI" id="CHEBI:57288"/>
        <dbReference type="ChEBI" id="CHEBI:83100"/>
        <dbReference type="ChEBI" id="CHEBI:83111"/>
        <dbReference type="EC" id="2.3.1.12"/>
    </reaction>
</comment>
<dbReference type="Proteomes" id="UP000059074">
    <property type="component" value="Unassembled WGS sequence"/>
</dbReference>
<evidence type="ECO:0000256" key="8">
    <source>
        <dbReference type="ARBA" id="ARBA00048370"/>
    </source>
</evidence>
<dbReference type="GO" id="GO:0031405">
    <property type="term" value="F:lipoic acid binding"/>
    <property type="evidence" value="ECO:0007669"/>
    <property type="project" value="TreeGrafter"/>
</dbReference>
<dbReference type="STRING" id="121290.APY04_1396"/>
<dbReference type="GO" id="GO:0006086">
    <property type="term" value="P:pyruvate decarboxylation to acetyl-CoA"/>
    <property type="evidence" value="ECO:0007669"/>
    <property type="project" value="TreeGrafter"/>
</dbReference>
<sequence>MSTIEVRVPNIGDFTDIPVIEVLINVGDAVKPDDPLIALESDKATLEVPADAAGKVSEIVVNIGDRVSEGSLILRLEPEQQKDQEVSPANTGSSSPLPSPLGTGVSLTPDTAIASAGTDALAPLPALSGFGGVNASPSVRRLARELDIDLNEIAGSGEKGRITKSDVKAALGTAPLERNSLAVPHMPEQDFGRFGAVTAQPMTRLKRLSGPHLHRAWLNVPHVTHTDEADITDLEIYRKQLDADAKIKGFRVTLLPFLMMASVAALKQFPEFNASLSPEGGALILKHYYNIGVAVDTPDGLVVPVIRDVDRKRVIELSQELSATSHRMREGKIAPADIQGGTFSISSLGGIGGTSFTPIVNAPEVAILGVVRATIRPVWNGDKFTPRLMLPLCLSYDHRVIDGASAARFTSRLVEILGDVRQLVL</sequence>
<dbReference type="Gene3D" id="3.30.559.10">
    <property type="entry name" value="Chloramphenicol acetyltransferase-like domain"/>
    <property type="match status" value="1"/>
</dbReference>
<evidence type="ECO:0000256" key="10">
    <source>
        <dbReference type="SAM" id="MobiDB-lite"/>
    </source>
</evidence>
<comment type="caution">
    <text evidence="13">The sequence shown here is derived from an EMBL/GenBank/DDBJ whole genome shotgun (WGS) entry which is preliminary data.</text>
</comment>
<keyword evidence="5 9" id="KW-0450">Lipoyl</keyword>
<dbReference type="RefSeq" id="WP_068460970.1">
    <property type="nucleotide sequence ID" value="NZ_LMTR01000045.1"/>
</dbReference>
<dbReference type="Pfam" id="PF00364">
    <property type="entry name" value="Biotin_lipoyl"/>
    <property type="match status" value="1"/>
</dbReference>
<name>A0A125NVC3_HYPSL</name>
<evidence type="ECO:0000259" key="12">
    <source>
        <dbReference type="PROSITE" id="PS51826"/>
    </source>
</evidence>
<comment type="function">
    <text evidence="7">The pyruvate dehydrogenase complex catalyzes the overall conversion of pyruvate to acetyl-CoA and CO(2). It contains multiple copies of three enzymatic components: pyruvate dehydrogenase (E1), dihydrolipoamide acetyltransferase (E2) and lipoamide dehydrogenase (E3).</text>
</comment>
<reference evidence="13 14" key="1">
    <citation type="submission" date="2015-10" db="EMBL/GenBank/DDBJ databases">
        <title>Transcriptomic analysis of a linuron degrading triple-species bacterial consortium.</title>
        <authorList>
            <person name="Albers P."/>
        </authorList>
    </citation>
    <scope>NUCLEOTIDE SEQUENCE [LARGE SCALE GENOMIC DNA]</scope>
    <source>
        <strain evidence="13 14">WDL6</strain>
    </source>
</reference>
<feature type="compositionally biased region" description="Basic and acidic residues" evidence="10">
    <location>
        <begin position="76"/>
        <end position="85"/>
    </location>
</feature>
<evidence type="ECO:0000313" key="13">
    <source>
        <dbReference type="EMBL" id="KWT69313.1"/>
    </source>
</evidence>
<dbReference type="AlphaFoldDB" id="A0A125NVC3"/>
<evidence type="ECO:0000256" key="5">
    <source>
        <dbReference type="ARBA" id="ARBA00022823"/>
    </source>
</evidence>
<dbReference type="InterPro" id="IPR000089">
    <property type="entry name" value="Biotin_lipoyl"/>
</dbReference>
<dbReference type="PROSITE" id="PS50968">
    <property type="entry name" value="BIOTINYL_LIPOYL"/>
    <property type="match status" value="1"/>
</dbReference>
<dbReference type="CDD" id="cd06849">
    <property type="entry name" value="lipoyl_domain"/>
    <property type="match status" value="1"/>
</dbReference>
<dbReference type="FunFam" id="3.30.559.10:FF:000004">
    <property type="entry name" value="Acetyltransferase component of pyruvate dehydrogenase complex"/>
    <property type="match status" value="1"/>
</dbReference>
<dbReference type="EC" id="2.3.1.-" evidence="9"/>
<dbReference type="PROSITE" id="PS00189">
    <property type="entry name" value="LIPOYL"/>
    <property type="match status" value="1"/>
</dbReference>
<feature type="domain" description="Peripheral subunit-binding (PSBD)" evidence="12">
    <location>
        <begin position="134"/>
        <end position="171"/>
    </location>
</feature>
<dbReference type="InterPro" id="IPR023213">
    <property type="entry name" value="CAT-like_dom_sf"/>
</dbReference>
<feature type="domain" description="Lipoyl-binding" evidence="11">
    <location>
        <begin position="3"/>
        <end position="77"/>
    </location>
</feature>
<comment type="cofactor">
    <cofactor evidence="1 9">
        <name>(R)-lipoate</name>
        <dbReference type="ChEBI" id="CHEBI:83088"/>
    </cofactor>
</comment>
<organism evidence="13 14">
    <name type="scientific">Hyphomicrobium sulfonivorans</name>
    <dbReference type="NCBI Taxonomy" id="121290"/>
    <lineage>
        <taxon>Bacteria</taxon>
        <taxon>Pseudomonadati</taxon>
        <taxon>Pseudomonadota</taxon>
        <taxon>Alphaproteobacteria</taxon>
        <taxon>Hyphomicrobiales</taxon>
        <taxon>Hyphomicrobiaceae</taxon>
        <taxon>Hyphomicrobium</taxon>
    </lineage>
</organism>
<dbReference type="GO" id="GO:0004742">
    <property type="term" value="F:dihydrolipoyllysine-residue acetyltransferase activity"/>
    <property type="evidence" value="ECO:0007669"/>
    <property type="project" value="UniProtKB-EC"/>
</dbReference>
<evidence type="ECO:0000256" key="6">
    <source>
        <dbReference type="ARBA" id="ARBA00023315"/>
    </source>
</evidence>